<comment type="catalytic activity">
    <reaction evidence="8">
        <text>P(1),P(4)-bis(5'-adenosyl) tetraphosphate + H2O = 2 ADP + 2 H(+)</text>
        <dbReference type="Rhea" id="RHEA:24252"/>
        <dbReference type="ChEBI" id="CHEBI:15377"/>
        <dbReference type="ChEBI" id="CHEBI:15378"/>
        <dbReference type="ChEBI" id="CHEBI:58141"/>
        <dbReference type="ChEBI" id="CHEBI:456216"/>
        <dbReference type="EC" id="3.6.1.41"/>
    </reaction>
</comment>
<evidence type="ECO:0000256" key="8">
    <source>
        <dbReference type="ARBA" id="ARBA00049417"/>
    </source>
</evidence>
<dbReference type="Pfam" id="PF00149">
    <property type="entry name" value="Metallophos"/>
    <property type="match status" value="1"/>
</dbReference>
<dbReference type="Proteomes" id="UP001177212">
    <property type="component" value="Unassembled WGS sequence"/>
</dbReference>
<comment type="caution">
    <text evidence="10">The sequence shown here is derived from an EMBL/GenBank/DDBJ whole genome shotgun (WGS) entry which is preliminary data.</text>
</comment>
<comment type="similarity">
    <text evidence="2">Belongs to the Ap4A hydrolase family.</text>
</comment>
<dbReference type="NCBIfam" id="NF001204">
    <property type="entry name" value="PRK00166.1"/>
    <property type="match status" value="1"/>
</dbReference>
<protein>
    <recommendedName>
        <fullName evidence="3">bis(5'-nucleosyl)-tetraphosphatase (symmetrical)</fullName>
        <ecNumber evidence="3">3.6.1.41</ecNumber>
    </recommendedName>
    <alternativeName>
        <fullName evidence="6">Ap4A hydrolase</fullName>
    </alternativeName>
    <alternativeName>
        <fullName evidence="5">Diadenosine 5',5'''-P1,P4-tetraphosphate pyrophosphohydrolase</fullName>
    </alternativeName>
    <alternativeName>
        <fullName evidence="7">Diadenosine tetraphosphatase</fullName>
    </alternativeName>
</protein>
<evidence type="ECO:0000313" key="10">
    <source>
        <dbReference type="EMBL" id="MDP2565158.1"/>
    </source>
</evidence>
<evidence type="ECO:0000256" key="6">
    <source>
        <dbReference type="ARBA" id="ARBA00032248"/>
    </source>
</evidence>
<dbReference type="SUPFAM" id="SSF56300">
    <property type="entry name" value="Metallo-dependent phosphatases"/>
    <property type="match status" value="1"/>
</dbReference>
<feature type="domain" description="Calcineurin-like phosphoesterase" evidence="9">
    <location>
        <begin position="5"/>
        <end position="168"/>
    </location>
</feature>
<dbReference type="NCBIfam" id="TIGR00668">
    <property type="entry name" value="apaH"/>
    <property type="match status" value="1"/>
</dbReference>
<proteinExistence type="inferred from homology"/>
<evidence type="ECO:0000256" key="5">
    <source>
        <dbReference type="ARBA" id="ARBA00031248"/>
    </source>
</evidence>
<dbReference type="PANTHER" id="PTHR40942:SF4">
    <property type="entry name" value="CYTOCHROME C5"/>
    <property type="match status" value="1"/>
</dbReference>
<comment type="function">
    <text evidence="1">Hydrolyzes diadenosine 5',5'''-P1,P4-tetraphosphate to yield ADP.</text>
</comment>
<dbReference type="InterPro" id="IPR004843">
    <property type="entry name" value="Calcineurin-like_PHP"/>
</dbReference>
<dbReference type="Gene3D" id="3.60.21.10">
    <property type="match status" value="1"/>
</dbReference>
<accession>A0ABT9FEK6</accession>
<dbReference type="InterPro" id="IPR004617">
    <property type="entry name" value="ApaH"/>
</dbReference>
<dbReference type="EC" id="3.6.1.41" evidence="3"/>
<dbReference type="RefSeq" id="WP_039038028.1">
    <property type="nucleotide sequence ID" value="NZ_CP023558.1"/>
</dbReference>
<gene>
    <name evidence="10" type="ORF">Q8W34_11000</name>
</gene>
<evidence type="ECO:0000256" key="4">
    <source>
        <dbReference type="ARBA" id="ARBA00022801"/>
    </source>
</evidence>
<dbReference type="EMBL" id="JAUYVT010000009">
    <property type="protein sequence ID" value="MDP2565158.1"/>
    <property type="molecule type" value="Genomic_DNA"/>
</dbReference>
<keyword evidence="4 10" id="KW-0378">Hydrolase</keyword>
<evidence type="ECO:0000256" key="7">
    <source>
        <dbReference type="ARBA" id="ARBA00033210"/>
    </source>
</evidence>
<reference evidence="10" key="1">
    <citation type="submission" date="2023-07" db="EMBL/GenBank/DDBJ databases">
        <title>Genome content predicts the carbon catabolic preferences of heterotrophic bacteria.</title>
        <authorList>
            <person name="Gralka M."/>
        </authorList>
    </citation>
    <scope>NUCLEOTIDE SEQUENCE</scope>
    <source>
        <strain evidence="10">4G09</strain>
    </source>
</reference>
<evidence type="ECO:0000259" key="9">
    <source>
        <dbReference type="Pfam" id="PF00149"/>
    </source>
</evidence>
<dbReference type="PIRSF" id="PIRSF000903">
    <property type="entry name" value="B5n-ttraPtase_sm"/>
    <property type="match status" value="1"/>
</dbReference>
<organism evidence="10 11">
    <name type="scientific">Pseudoalteromonas marina</name>
    <dbReference type="NCBI Taxonomy" id="267375"/>
    <lineage>
        <taxon>Bacteria</taxon>
        <taxon>Pseudomonadati</taxon>
        <taxon>Pseudomonadota</taxon>
        <taxon>Gammaproteobacteria</taxon>
        <taxon>Alteromonadales</taxon>
        <taxon>Pseudoalteromonadaceae</taxon>
        <taxon>Pseudoalteromonas</taxon>
    </lineage>
</organism>
<evidence type="ECO:0000256" key="3">
    <source>
        <dbReference type="ARBA" id="ARBA00012506"/>
    </source>
</evidence>
<sequence>MADYAIGDLQGCFKEFSTLLQRVDFNPSKDHLYLVGDIVARGPDSLACLDFIYQHQDSMTITLGNHDLHMIACYFLNKPTNPKDKLAPIFKSSLLKRYISFLQTQPLALYLKTHNCFISHAGLNPDWSIEDALQHAKFAQDCYQSKNAKNFFKHMYSPHPKKWSTTLNDYEKFRYIVNYFTRMRFLTHDHKLDLNAKGAIADSKMLTPWFMHKNILTLKDELVFGHWASLEGKTGVNHVHALDTGCVWGNGMTLMELKTKNLFIEK</sequence>
<name>A0ABT9FEK6_9GAMM</name>
<dbReference type="PANTHER" id="PTHR40942">
    <property type="match status" value="1"/>
</dbReference>
<keyword evidence="11" id="KW-1185">Reference proteome</keyword>
<dbReference type="InterPro" id="IPR029052">
    <property type="entry name" value="Metallo-depent_PP-like"/>
</dbReference>
<evidence type="ECO:0000256" key="2">
    <source>
        <dbReference type="ARBA" id="ARBA00005419"/>
    </source>
</evidence>
<evidence type="ECO:0000256" key="1">
    <source>
        <dbReference type="ARBA" id="ARBA00003413"/>
    </source>
</evidence>
<evidence type="ECO:0000313" key="11">
    <source>
        <dbReference type="Proteomes" id="UP001177212"/>
    </source>
</evidence>
<dbReference type="GO" id="GO:0008803">
    <property type="term" value="F:bis(5'-nucleosyl)-tetraphosphatase (symmetrical) activity"/>
    <property type="evidence" value="ECO:0007669"/>
    <property type="project" value="UniProtKB-EC"/>
</dbReference>